<sequence>MIRSRLPSIWCAVVSLVYGILLLSLGAFLIFFETSIIPRAILGWFWFYSVSEVNGIGFCHHFLFLNTSVQFSGLMMESELRDLEACTFLVELQLDRPYPTRISDLSTWEEWVVLQWDGQPADTG</sequence>
<keyword evidence="1" id="KW-0812">Transmembrane</keyword>
<organism evidence="2 3">
    <name type="scientific">Populus tomentosa</name>
    <name type="common">Chinese white poplar</name>
    <dbReference type="NCBI Taxonomy" id="118781"/>
    <lineage>
        <taxon>Eukaryota</taxon>
        <taxon>Viridiplantae</taxon>
        <taxon>Streptophyta</taxon>
        <taxon>Embryophyta</taxon>
        <taxon>Tracheophyta</taxon>
        <taxon>Spermatophyta</taxon>
        <taxon>Magnoliopsida</taxon>
        <taxon>eudicotyledons</taxon>
        <taxon>Gunneridae</taxon>
        <taxon>Pentapetalae</taxon>
        <taxon>rosids</taxon>
        <taxon>fabids</taxon>
        <taxon>Malpighiales</taxon>
        <taxon>Salicaceae</taxon>
        <taxon>Saliceae</taxon>
        <taxon>Populus</taxon>
    </lineage>
</organism>
<evidence type="ECO:0000313" key="3">
    <source>
        <dbReference type="Proteomes" id="UP000886885"/>
    </source>
</evidence>
<keyword evidence="1" id="KW-1133">Transmembrane helix</keyword>
<evidence type="ECO:0000256" key="1">
    <source>
        <dbReference type="SAM" id="Phobius"/>
    </source>
</evidence>
<keyword evidence="1" id="KW-0472">Membrane</keyword>
<gene>
    <name evidence="2" type="ORF">POTOM_006554</name>
</gene>
<protein>
    <submittedName>
        <fullName evidence="2">Uncharacterized protein</fullName>
    </submittedName>
</protein>
<feature type="transmembrane region" description="Helical" evidence="1">
    <location>
        <begin position="44"/>
        <end position="65"/>
    </location>
</feature>
<dbReference type="AlphaFoldDB" id="A0A8X8D7J8"/>
<keyword evidence="3" id="KW-1185">Reference proteome</keyword>
<proteinExistence type="predicted"/>
<accession>A0A8X8D7J8</accession>
<dbReference type="OrthoDB" id="497541at2759"/>
<name>A0A8X8D7J8_POPTO</name>
<evidence type="ECO:0000313" key="2">
    <source>
        <dbReference type="EMBL" id="KAG6790401.1"/>
    </source>
</evidence>
<reference evidence="2" key="1">
    <citation type="journal article" date="2020" name="bioRxiv">
        <title>Hybrid origin of Populus tomentosa Carr. identified through genome sequencing and phylogenomic analysis.</title>
        <authorList>
            <person name="An X."/>
            <person name="Gao K."/>
            <person name="Chen Z."/>
            <person name="Li J."/>
            <person name="Yang X."/>
            <person name="Yang X."/>
            <person name="Zhou J."/>
            <person name="Guo T."/>
            <person name="Zhao T."/>
            <person name="Huang S."/>
            <person name="Miao D."/>
            <person name="Khan W.U."/>
            <person name="Rao P."/>
            <person name="Ye M."/>
            <person name="Lei B."/>
            <person name="Liao W."/>
            <person name="Wang J."/>
            <person name="Ji L."/>
            <person name="Li Y."/>
            <person name="Guo B."/>
            <person name="Mustafa N.S."/>
            <person name="Li S."/>
            <person name="Yun Q."/>
            <person name="Keller S.R."/>
            <person name="Mao J."/>
            <person name="Zhang R."/>
            <person name="Strauss S.H."/>
        </authorList>
    </citation>
    <scope>NUCLEOTIDE SEQUENCE</scope>
    <source>
        <strain evidence="2">GM15</strain>
        <tissue evidence="2">Leaf</tissue>
    </source>
</reference>
<feature type="transmembrane region" description="Helical" evidence="1">
    <location>
        <begin position="9"/>
        <end position="32"/>
    </location>
</feature>
<dbReference type="EMBL" id="JAAWWB010000002">
    <property type="protein sequence ID" value="KAG6790401.1"/>
    <property type="molecule type" value="Genomic_DNA"/>
</dbReference>
<comment type="caution">
    <text evidence="2">The sequence shown here is derived from an EMBL/GenBank/DDBJ whole genome shotgun (WGS) entry which is preliminary data.</text>
</comment>
<dbReference type="Proteomes" id="UP000886885">
    <property type="component" value="Chromosome 1D"/>
</dbReference>